<dbReference type="PANTHER" id="PTHR31343">
    <property type="entry name" value="T15D22.8"/>
    <property type="match status" value="1"/>
</dbReference>
<evidence type="ECO:0000313" key="2">
    <source>
        <dbReference type="Proteomes" id="UP001054889"/>
    </source>
</evidence>
<accession>A0AAV5EB32</accession>
<dbReference type="Proteomes" id="UP001054889">
    <property type="component" value="Unassembled WGS sequence"/>
</dbReference>
<sequence length="334" mass="37921">MGGQRVEEGRPPSNLQCFLDCTTPAVETLILPKKLLIYIQTHGRLSTDAWHHAEVDSLEYFNLADLWEQYYEWSAYGAGAMVQLPRGDKVVQYYVPYLSGIQLYTNKVLTASRSFGEDNGMDFWSDDEDNEKMSRSWSSTSDDSLFNCDVLGGNRRRPGHLYFEFFEVGSPYGRVPLIDKVSLYRGDVYELSQGFPGLTSLKSSDLSPASWMSVAWYPIYHIPYQRNVKDLSACFLTYHTISSSFQDHELETMTNGCCHPASGGKQNGYMDKMINTVSLPPFGLAAHKVQGSLWTNPRTGDRKRMDSLFSAADSWLKQLGVQHHDFNFFITHSM</sequence>
<dbReference type="AlphaFoldDB" id="A0AAV5EB32"/>
<reference evidence="1" key="1">
    <citation type="journal article" date="2018" name="DNA Res.">
        <title>Multiple hybrid de novo genome assembly of finger millet, an orphan allotetraploid crop.</title>
        <authorList>
            <person name="Hatakeyama M."/>
            <person name="Aluri S."/>
            <person name="Balachadran M.T."/>
            <person name="Sivarajan S.R."/>
            <person name="Patrignani A."/>
            <person name="Gruter S."/>
            <person name="Poveda L."/>
            <person name="Shimizu-Inatsugi R."/>
            <person name="Baeten J."/>
            <person name="Francoijs K.J."/>
            <person name="Nataraja K.N."/>
            <person name="Reddy Y.A.N."/>
            <person name="Phadnis S."/>
            <person name="Ravikumar R.L."/>
            <person name="Schlapbach R."/>
            <person name="Sreeman S.M."/>
            <person name="Shimizu K.K."/>
        </authorList>
    </citation>
    <scope>NUCLEOTIDE SEQUENCE</scope>
</reference>
<dbReference type="Pfam" id="PF05623">
    <property type="entry name" value="DUF789"/>
    <property type="match status" value="1"/>
</dbReference>
<dbReference type="PANTHER" id="PTHR31343:SF61">
    <property type="entry name" value="EXPRESSED PROTEIN"/>
    <property type="match status" value="1"/>
</dbReference>
<comment type="caution">
    <text evidence="1">The sequence shown here is derived from an EMBL/GenBank/DDBJ whole genome shotgun (WGS) entry which is preliminary data.</text>
</comment>
<reference evidence="1" key="2">
    <citation type="submission" date="2021-12" db="EMBL/GenBank/DDBJ databases">
        <title>Resequencing data analysis of finger millet.</title>
        <authorList>
            <person name="Hatakeyama M."/>
            <person name="Aluri S."/>
            <person name="Balachadran M.T."/>
            <person name="Sivarajan S.R."/>
            <person name="Poveda L."/>
            <person name="Shimizu-Inatsugi R."/>
            <person name="Schlapbach R."/>
            <person name="Sreeman S.M."/>
            <person name="Shimizu K.K."/>
        </authorList>
    </citation>
    <scope>NUCLEOTIDE SEQUENCE</scope>
</reference>
<proteinExistence type="predicted"/>
<gene>
    <name evidence="1" type="primary">gb07060</name>
    <name evidence="1" type="ORF">PR202_gb07060</name>
</gene>
<organism evidence="1 2">
    <name type="scientific">Eleusine coracana subsp. coracana</name>
    <dbReference type="NCBI Taxonomy" id="191504"/>
    <lineage>
        <taxon>Eukaryota</taxon>
        <taxon>Viridiplantae</taxon>
        <taxon>Streptophyta</taxon>
        <taxon>Embryophyta</taxon>
        <taxon>Tracheophyta</taxon>
        <taxon>Spermatophyta</taxon>
        <taxon>Magnoliopsida</taxon>
        <taxon>Liliopsida</taxon>
        <taxon>Poales</taxon>
        <taxon>Poaceae</taxon>
        <taxon>PACMAD clade</taxon>
        <taxon>Chloridoideae</taxon>
        <taxon>Cynodonteae</taxon>
        <taxon>Eleusininae</taxon>
        <taxon>Eleusine</taxon>
    </lineage>
</organism>
<keyword evidence="2" id="KW-1185">Reference proteome</keyword>
<protein>
    <submittedName>
        <fullName evidence="1">Uncharacterized protein</fullName>
    </submittedName>
</protein>
<name>A0AAV5EB32_ELECO</name>
<evidence type="ECO:0000313" key="1">
    <source>
        <dbReference type="EMBL" id="GJN19751.1"/>
    </source>
</evidence>
<dbReference type="EMBL" id="BQKI01000074">
    <property type="protein sequence ID" value="GJN19751.1"/>
    <property type="molecule type" value="Genomic_DNA"/>
</dbReference>
<dbReference type="InterPro" id="IPR008507">
    <property type="entry name" value="DUF789"/>
</dbReference>